<keyword evidence="1" id="KW-0472">Membrane</keyword>
<protein>
    <submittedName>
        <fullName evidence="3">VWA domain-containing protein</fullName>
    </submittedName>
</protein>
<evidence type="ECO:0000259" key="2">
    <source>
        <dbReference type="PROSITE" id="PS50234"/>
    </source>
</evidence>
<dbReference type="Proteomes" id="UP000823914">
    <property type="component" value="Unassembled WGS sequence"/>
</dbReference>
<organism evidence="3 4">
    <name type="scientific">Candidatus Treponema excrementipullorum</name>
    <dbReference type="NCBI Taxonomy" id="2838768"/>
    <lineage>
        <taxon>Bacteria</taxon>
        <taxon>Pseudomonadati</taxon>
        <taxon>Spirochaetota</taxon>
        <taxon>Spirochaetia</taxon>
        <taxon>Spirochaetales</taxon>
        <taxon>Treponemataceae</taxon>
        <taxon>Treponema</taxon>
    </lineage>
</organism>
<proteinExistence type="predicted"/>
<dbReference type="PROSITE" id="PS50234">
    <property type="entry name" value="VWFA"/>
    <property type="match status" value="1"/>
</dbReference>
<dbReference type="CDD" id="cd00198">
    <property type="entry name" value="vWFA"/>
    <property type="match status" value="1"/>
</dbReference>
<gene>
    <name evidence="3" type="ORF">IAA16_00220</name>
</gene>
<feature type="transmembrane region" description="Helical" evidence="1">
    <location>
        <begin position="314"/>
        <end position="336"/>
    </location>
</feature>
<reference evidence="3" key="1">
    <citation type="journal article" date="2021" name="PeerJ">
        <title>Extensive microbial diversity within the chicken gut microbiome revealed by metagenomics and culture.</title>
        <authorList>
            <person name="Gilroy R."/>
            <person name="Ravi A."/>
            <person name="Getino M."/>
            <person name="Pursley I."/>
            <person name="Horton D.L."/>
            <person name="Alikhan N.F."/>
            <person name="Baker D."/>
            <person name="Gharbi K."/>
            <person name="Hall N."/>
            <person name="Watson M."/>
            <person name="Adriaenssens E.M."/>
            <person name="Foster-Nyarko E."/>
            <person name="Jarju S."/>
            <person name="Secka A."/>
            <person name="Antonio M."/>
            <person name="Oren A."/>
            <person name="Chaudhuri R.R."/>
            <person name="La Ragione R."/>
            <person name="Hildebrand F."/>
            <person name="Pallen M.J."/>
        </authorList>
    </citation>
    <scope>NUCLEOTIDE SEQUENCE</scope>
    <source>
        <strain evidence="3">Gambia15-2214</strain>
    </source>
</reference>
<dbReference type="Gene3D" id="3.40.50.410">
    <property type="entry name" value="von Willebrand factor, type A domain"/>
    <property type="match status" value="1"/>
</dbReference>
<keyword evidence="1" id="KW-0812">Transmembrane</keyword>
<dbReference type="Pfam" id="PF00092">
    <property type="entry name" value="VWA"/>
    <property type="match status" value="1"/>
</dbReference>
<dbReference type="AlphaFoldDB" id="A0A9E2NXU2"/>
<reference evidence="3" key="2">
    <citation type="submission" date="2021-04" db="EMBL/GenBank/DDBJ databases">
        <authorList>
            <person name="Gilroy R."/>
        </authorList>
    </citation>
    <scope>NUCLEOTIDE SEQUENCE</scope>
    <source>
        <strain evidence="3">Gambia15-2214</strain>
    </source>
</reference>
<name>A0A9E2NXU2_9SPIR</name>
<comment type="caution">
    <text evidence="3">The sequence shown here is derived from an EMBL/GenBank/DDBJ whole genome shotgun (WGS) entry which is preliminary data.</text>
</comment>
<feature type="domain" description="VWFA" evidence="2">
    <location>
        <begin position="94"/>
        <end position="261"/>
    </location>
</feature>
<dbReference type="EMBL" id="JAHLFV010000004">
    <property type="protein sequence ID" value="MBU3848971.1"/>
    <property type="molecule type" value="Genomic_DNA"/>
</dbReference>
<dbReference type="InterPro" id="IPR036465">
    <property type="entry name" value="vWFA_dom_sf"/>
</dbReference>
<dbReference type="SUPFAM" id="SSF53300">
    <property type="entry name" value="vWA-like"/>
    <property type="match status" value="1"/>
</dbReference>
<evidence type="ECO:0000313" key="3">
    <source>
        <dbReference type="EMBL" id="MBU3848971.1"/>
    </source>
</evidence>
<evidence type="ECO:0000313" key="4">
    <source>
        <dbReference type="Proteomes" id="UP000823914"/>
    </source>
</evidence>
<dbReference type="InterPro" id="IPR002035">
    <property type="entry name" value="VWF_A"/>
</dbReference>
<accession>A0A9E2NXU2</accession>
<evidence type="ECO:0000256" key="1">
    <source>
        <dbReference type="SAM" id="Phobius"/>
    </source>
</evidence>
<keyword evidence="1" id="KW-1133">Transmembrane helix</keyword>
<sequence length="389" mass="44262">MKKIVKSFIVVVILFCVVFVAYGEENEKDQLDIRIDQIISDQYPDVRAYTIIKNSEGELVSGLSPSLFAFRVDSAEVKVKSEITPFAMSEEGTDYIIMVSNNGIMEGEPLDFQKNAILKSVELMDEDDTLSVYTIGEDAGVVCENVDKKTFDSAVINSIEISSAQPRLYDSIINLLRKVEQKDGKRKVVIILSDGRDQNSRFTKEELVDTLEKVGIPIYAVGMRILSNETLSILDEITQLTGGAYYYSSRLSNIPDNLKKIIECCSQSYIIDLKIKGLKADNRTHILEIKVDERDAEGKGLKTFVAVKLPFPKWLRILLIIISIVFVLAFIIVLFIRKIQKRKRMGITKRRCPICRNIMKDSWESCPFCKYLPQTQKKKKGDQKEKNKE</sequence>